<accession>A0A437RFW7</accession>
<dbReference type="Pfam" id="PF13742">
    <property type="entry name" value="tRNA_anti_2"/>
    <property type="match status" value="1"/>
</dbReference>
<keyword evidence="2 5" id="KW-0540">Nuclease</keyword>
<feature type="signal peptide" evidence="7">
    <location>
        <begin position="1"/>
        <end position="17"/>
    </location>
</feature>
<evidence type="ECO:0000256" key="7">
    <source>
        <dbReference type="SAM" id="SignalP"/>
    </source>
</evidence>
<dbReference type="Pfam" id="PF02601">
    <property type="entry name" value="Exonuc_VII_L"/>
    <property type="match status" value="1"/>
</dbReference>
<feature type="domain" description="Exonuclease VII large subunit C-terminal" evidence="8">
    <location>
        <begin position="122"/>
        <end position="411"/>
    </location>
</feature>
<dbReference type="InterPro" id="IPR003753">
    <property type="entry name" value="Exonuc_VII_L"/>
</dbReference>
<evidence type="ECO:0000256" key="6">
    <source>
        <dbReference type="RuleBase" id="RU004355"/>
    </source>
</evidence>
<feature type="chain" id="PRO_5019120076" description="Exodeoxyribonuclease 7 large subunit" evidence="7">
    <location>
        <begin position="18"/>
        <end position="435"/>
    </location>
</feature>
<dbReference type="GO" id="GO:0008855">
    <property type="term" value="F:exodeoxyribonuclease VII activity"/>
    <property type="evidence" value="ECO:0007669"/>
    <property type="project" value="UniProtKB-UniRule"/>
</dbReference>
<comment type="caution">
    <text evidence="10">The sequence shown here is derived from an EMBL/GenBank/DDBJ whole genome shotgun (WGS) entry which is preliminary data.</text>
</comment>
<protein>
    <recommendedName>
        <fullName evidence="5">Exodeoxyribonuclease 7 large subunit</fullName>
        <ecNumber evidence="5">3.1.11.6</ecNumber>
    </recommendedName>
    <alternativeName>
        <fullName evidence="5">Exodeoxyribonuclease VII large subunit</fullName>
        <shortName evidence="5">Exonuclease VII large subunit</shortName>
    </alternativeName>
</protein>
<sequence>MPWGVASLLLATSDALAARFGAVTVRGELSGFSRAGSGHCYFALKDTDGAPALLRCAMFRRAAVLVDFAPADGQQVEVRGRLGIYEARGELQMVVESLQRLGTGTLYEEFLRRRARLQALGLFEAARKRPLPAFPQALGIVTSLGAAALHDVLTTLQRRAPHVRLVVYPSLVQGAEAPAALVAALQRAGERREVDAVLLVRGGGSLEDLWAFNDERVVQAIAACALPVVCGVGHETDVTLADLVADLRAPTPTAAAEMAAPAREEALNALQGQQLNLLRVLERGLQQRAQRLDTLALRLGQPARRLQGQAQRLDALAGRLQRAVALRQQRLGDAPARLQERLQRAVQQRLAGERQRVLSAEQALQAHDPHRVLQRGYAWVESADGRPVVSVHALQAGQPVRAVWADGQALAEVRQVLPRPVDERGMPPEALPPAG</sequence>
<dbReference type="OrthoDB" id="9802795at2"/>
<comment type="subunit">
    <text evidence="5">Heterooligomer composed of large and small subunits.</text>
</comment>
<dbReference type="NCBIfam" id="TIGR00237">
    <property type="entry name" value="xseA"/>
    <property type="match status" value="1"/>
</dbReference>
<evidence type="ECO:0000256" key="5">
    <source>
        <dbReference type="HAMAP-Rule" id="MF_00378"/>
    </source>
</evidence>
<evidence type="ECO:0000256" key="1">
    <source>
        <dbReference type="ARBA" id="ARBA00022490"/>
    </source>
</evidence>
<evidence type="ECO:0000256" key="2">
    <source>
        <dbReference type="ARBA" id="ARBA00022722"/>
    </source>
</evidence>
<dbReference type="HAMAP" id="MF_00378">
    <property type="entry name" value="Exonuc_7_L"/>
    <property type="match status" value="1"/>
</dbReference>
<dbReference type="Proteomes" id="UP000285575">
    <property type="component" value="Unassembled WGS sequence"/>
</dbReference>
<dbReference type="GO" id="GO:0009318">
    <property type="term" value="C:exodeoxyribonuclease VII complex"/>
    <property type="evidence" value="ECO:0007669"/>
    <property type="project" value="UniProtKB-UniRule"/>
</dbReference>
<keyword evidence="1 5" id="KW-0963">Cytoplasm</keyword>
<organism evidence="10 11">
    <name type="scientific">Rubrivivax rivuli</name>
    <dbReference type="NCBI Taxonomy" id="1862385"/>
    <lineage>
        <taxon>Bacteria</taxon>
        <taxon>Pseudomonadati</taxon>
        <taxon>Pseudomonadota</taxon>
        <taxon>Betaproteobacteria</taxon>
        <taxon>Burkholderiales</taxon>
        <taxon>Sphaerotilaceae</taxon>
        <taxon>Rubrivivax</taxon>
    </lineage>
</organism>
<feature type="domain" description="OB-fold nucleic acid binding" evidence="9">
    <location>
        <begin position="5"/>
        <end position="98"/>
    </location>
</feature>
<evidence type="ECO:0000256" key="4">
    <source>
        <dbReference type="ARBA" id="ARBA00022839"/>
    </source>
</evidence>
<dbReference type="PANTHER" id="PTHR30008">
    <property type="entry name" value="EXODEOXYRIBONUCLEASE 7 LARGE SUBUNIT"/>
    <property type="match status" value="1"/>
</dbReference>
<dbReference type="EMBL" id="SACR01000004">
    <property type="protein sequence ID" value="RVU45666.1"/>
    <property type="molecule type" value="Genomic_DNA"/>
</dbReference>
<dbReference type="PANTHER" id="PTHR30008:SF0">
    <property type="entry name" value="EXODEOXYRIBONUCLEASE 7 LARGE SUBUNIT"/>
    <property type="match status" value="1"/>
</dbReference>
<evidence type="ECO:0000256" key="3">
    <source>
        <dbReference type="ARBA" id="ARBA00022801"/>
    </source>
</evidence>
<keyword evidence="4 5" id="KW-0269">Exonuclease</keyword>
<name>A0A437RFW7_9BURK</name>
<evidence type="ECO:0000259" key="8">
    <source>
        <dbReference type="Pfam" id="PF02601"/>
    </source>
</evidence>
<keyword evidence="11" id="KW-1185">Reference proteome</keyword>
<comment type="function">
    <text evidence="5">Bidirectionally degrades single-stranded DNA into large acid-insoluble oligonucleotides, which are then degraded further into small acid-soluble oligonucleotides.</text>
</comment>
<keyword evidence="7" id="KW-0732">Signal</keyword>
<evidence type="ECO:0000313" key="10">
    <source>
        <dbReference type="EMBL" id="RVU45666.1"/>
    </source>
</evidence>
<reference evidence="10 11" key="1">
    <citation type="submission" date="2019-01" db="EMBL/GenBank/DDBJ databases">
        <authorList>
            <person name="Chen W.-M."/>
        </authorList>
    </citation>
    <scope>NUCLEOTIDE SEQUENCE [LARGE SCALE GENOMIC DNA]</scope>
    <source>
        <strain evidence="10 11">KYPY4</strain>
    </source>
</reference>
<evidence type="ECO:0000313" key="11">
    <source>
        <dbReference type="Proteomes" id="UP000285575"/>
    </source>
</evidence>
<evidence type="ECO:0000259" key="9">
    <source>
        <dbReference type="Pfam" id="PF13742"/>
    </source>
</evidence>
<proteinExistence type="inferred from homology"/>
<dbReference type="CDD" id="cd04489">
    <property type="entry name" value="ExoVII_LU_OBF"/>
    <property type="match status" value="1"/>
</dbReference>
<comment type="similarity">
    <text evidence="5 6">Belongs to the XseA family.</text>
</comment>
<dbReference type="InterPro" id="IPR025824">
    <property type="entry name" value="OB-fold_nuc-bd_dom"/>
</dbReference>
<comment type="catalytic activity">
    <reaction evidence="5 6">
        <text>Exonucleolytic cleavage in either 5'- to 3'- or 3'- to 5'-direction to yield nucleoside 5'-phosphates.</text>
        <dbReference type="EC" id="3.1.11.6"/>
    </reaction>
</comment>
<dbReference type="GO" id="GO:0003676">
    <property type="term" value="F:nucleic acid binding"/>
    <property type="evidence" value="ECO:0007669"/>
    <property type="project" value="InterPro"/>
</dbReference>
<dbReference type="AlphaFoldDB" id="A0A437RFW7"/>
<dbReference type="EC" id="3.1.11.6" evidence="5"/>
<dbReference type="InterPro" id="IPR020579">
    <property type="entry name" value="Exonuc_VII_lsu_C"/>
</dbReference>
<dbReference type="GO" id="GO:0006308">
    <property type="term" value="P:DNA catabolic process"/>
    <property type="evidence" value="ECO:0007669"/>
    <property type="project" value="UniProtKB-UniRule"/>
</dbReference>
<comment type="subcellular location">
    <subcellularLocation>
        <location evidence="5 6">Cytoplasm</location>
    </subcellularLocation>
</comment>
<gene>
    <name evidence="5 10" type="primary">xseA</name>
    <name evidence="10" type="ORF">EOE66_15765</name>
</gene>
<keyword evidence="3 5" id="KW-0378">Hydrolase</keyword>
<dbReference type="GO" id="GO:0005737">
    <property type="term" value="C:cytoplasm"/>
    <property type="evidence" value="ECO:0007669"/>
    <property type="project" value="UniProtKB-SubCell"/>
</dbReference>